<accession>A0A1E3J1C9</accession>
<dbReference type="InterPro" id="IPR000953">
    <property type="entry name" value="Chromo/chromo_shadow_dom"/>
</dbReference>
<sequence length="241" mass="27131">MKTTRPTKKLDYRNDGPFRVLTKISDYAYQLDIPPSWQRFDIFPVSLLRPYTPPHFPLQSSTPSSPTPPALDHDESIPSYRIAQFLNSRNNSETGKLEYLVEWDGLEGTAEQVSWQPPSDLSSDPRFAQAKEEFHLLNPTKPSTDTTPRPKLNRAKPKTTSSAPQDDFSPATISQISHPISSHPTSSPTTLPTPNPIRPKQPPNWKGWKLVPDEPSPSSSLPYDGPTSRSGRPLRRKFIHD</sequence>
<evidence type="ECO:0000256" key="1">
    <source>
        <dbReference type="SAM" id="MobiDB-lite"/>
    </source>
</evidence>
<dbReference type="PROSITE" id="PS50013">
    <property type="entry name" value="CHROMO_2"/>
    <property type="match status" value="1"/>
</dbReference>
<dbReference type="RefSeq" id="XP_019030911.1">
    <property type="nucleotide sequence ID" value="XM_019176879.1"/>
</dbReference>
<dbReference type="OrthoDB" id="3341476at2759"/>
<evidence type="ECO:0000313" key="4">
    <source>
        <dbReference type="Proteomes" id="UP000094819"/>
    </source>
</evidence>
<protein>
    <recommendedName>
        <fullName evidence="2">Chromo domain-containing protein</fullName>
    </recommendedName>
</protein>
<comment type="caution">
    <text evidence="3">The sequence shown here is derived from an EMBL/GenBank/DDBJ whole genome shotgun (WGS) entry which is preliminary data.</text>
</comment>
<reference evidence="3 4" key="1">
    <citation type="submission" date="2016-06" db="EMBL/GenBank/DDBJ databases">
        <title>Evolution of pathogenesis and genome organization in the Tremellales.</title>
        <authorList>
            <person name="Cuomo C."/>
            <person name="Litvintseva A."/>
            <person name="Heitman J."/>
            <person name="Chen Y."/>
            <person name="Sun S."/>
            <person name="Springer D."/>
            <person name="Dromer F."/>
            <person name="Young S."/>
            <person name="Zeng Q."/>
            <person name="Chapman S."/>
            <person name="Gujja S."/>
            <person name="Saif S."/>
            <person name="Birren B."/>
        </authorList>
    </citation>
    <scope>NUCLEOTIDE SEQUENCE [LARGE SCALE GENOMIC DNA]</scope>
    <source>
        <strain evidence="3 4">CBS 7118</strain>
    </source>
</reference>
<gene>
    <name evidence="3" type="ORF">L198_04770</name>
</gene>
<organism evidence="3 4">
    <name type="scientific">Cryptococcus wingfieldii CBS 7118</name>
    <dbReference type="NCBI Taxonomy" id="1295528"/>
    <lineage>
        <taxon>Eukaryota</taxon>
        <taxon>Fungi</taxon>
        <taxon>Dikarya</taxon>
        <taxon>Basidiomycota</taxon>
        <taxon>Agaricomycotina</taxon>
        <taxon>Tremellomycetes</taxon>
        <taxon>Tremellales</taxon>
        <taxon>Cryptococcaceae</taxon>
        <taxon>Cryptococcus</taxon>
    </lineage>
</organism>
<dbReference type="GeneID" id="30193983"/>
<feature type="compositionally biased region" description="Pro residues" evidence="1">
    <location>
        <begin position="191"/>
        <end position="202"/>
    </location>
</feature>
<dbReference type="EMBL" id="AWGH01000014">
    <property type="protein sequence ID" value="ODN94632.1"/>
    <property type="molecule type" value="Genomic_DNA"/>
</dbReference>
<proteinExistence type="predicted"/>
<dbReference type="Proteomes" id="UP000094819">
    <property type="component" value="Unassembled WGS sequence"/>
</dbReference>
<dbReference type="Gene3D" id="2.40.50.40">
    <property type="match status" value="1"/>
</dbReference>
<feature type="region of interest" description="Disordered" evidence="1">
    <location>
        <begin position="133"/>
        <end position="241"/>
    </location>
</feature>
<evidence type="ECO:0000313" key="3">
    <source>
        <dbReference type="EMBL" id="ODN94632.1"/>
    </source>
</evidence>
<feature type="region of interest" description="Disordered" evidence="1">
    <location>
        <begin position="56"/>
        <end position="75"/>
    </location>
</feature>
<feature type="compositionally biased region" description="Basic residues" evidence="1">
    <location>
        <begin position="232"/>
        <end position="241"/>
    </location>
</feature>
<dbReference type="AlphaFoldDB" id="A0A1E3J1C9"/>
<dbReference type="InterPro" id="IPR016197">
    <property type="entry name" value="Chromo-like_dom_sf"/>
</dbReference>
<evidence type="ECO:0000259" key="2">
    <source>
        <dbReference type="PROSITE" id="PS50013"/>
    </source>
</evidence>
<dbReference type="InterPro" id="IPR056924">
    <property type="entry name" value="SH3_Tf2-1"/>
</dbReference>
<feature type="domain" description="Chromo" evidence="2">
    <location>
        <begin position="80"/>
        <end position="146"/>
    </location>
</feature>
<feature type="compositionally biased region" description="Low complexity" evidence="1">
    <location>
        <begin position="172"/>
        <end position="190"/>
    </location>
</feature>
<dbReference type="Pfam" id="PF24626">
    <property type="entry name" value="SH3_Tf2-1"/>
    <property type="match status" value="1"/>
</dbReference>
<dbReference type="GO" id="GO:0006338">
    <property type="term" value="P:chromatin remodeling"/>
    <property type="evidence" value="ECO:0007669"/>
    <property type="project" value="UniProtKB-ARBA"/>
</dbReference>
<dbReference type="SUPFAM" id="SSF54160">
    <property type="entry name" value="Chromo domain-like"/>
    <property type="match status" value="1"/>
</dbReference>
<keyword evidence="4" id="KW-1185">Reference proteome</keyword>
<name>A0A1E3J1C9_9TREE</name>